<keyword evidence="5" id="KW-0238">DNA-binding</keyword>
<evidence type="ECO:0000256" key="7">
    <source>
        <dbReference type="ARBA" id="ARBA00023242"/>
    </source>
</evidence>
<dbReference type="GO" id="GO:0007219">
    <property type="term" value="P:Notch signaling pathway"/>
    <property type="evidence" value="ECO:0007669"/>
    <property type="project" value="UniProtKB-KW"/>
</dbReference>
<evidence type="ECO:0000256" key="3">
    <source>
        <dbReference type="ARBA" id="ARBA00022976"/>
    </source>
</evidence>
<keyword evidence="2" id="KW-0217">Developmental protein</keyword>
<feature type="compositionally biased region" description="Polar residues" evidence="8">
    <location>
        <begin position="1"/>
        <end position="23"/>
    </location>
</feature>
<feature type="region of interest" description="Disordered" evidence="8">
    <location>
        <begin position="1"/>
        <end position="30"/>
    </location>
</feature>
<dbReference type="Proteomes" id="UP001591681">
    <property type="component" value="Unassembled WGS sequence"/>
</dbReference>
<reference evidence="10 11" key="1">
    <citation type="submission" date="2024-09" db="EMBL/GenBank/DDBJ databases">
        <title>A chromosome-level genome assembly of Gray's grenadier anchovy, Coilia grayii.</title>
        <authorList>
            <person name="Fu Z."/>
        </authorList>
    </citation>
    <scope>NUCLEOTIDE SEQUENCE [LARGE SCALE GENOMIC DNA]</scope>
    <source>
        <strain evidence="10">G4</strain>
        <tissue evidence="10">Muscle</tissue>
    </source>
</reference>
<dbReference type="SMART" id="SM00353">
    <property type="entry name" value="HLH"/>
    <property type="match status" value="1"/>
</dbReference>
<feature type="domain" description="BHLH" evidence="9">
    <location>
        <begin position="195"/>
        <end position="249"/>
    </location>
</feature>
<dbReference type="FunFam" id="4.10.280.10:FF:000047">
    <property type="entry name" value="mesoderm posterior protein 1"/>
    <property type="match status" value="1"/>
</dbReference>
<evidence type="ECO:0000313" key="10">
    <source>
        <dbReference type="EMBL" id="KAL2077061.1"/>
    </source>
</evidence>
<dbReference type="Pfam" id="PF00010">
    <property type="entry name" value="HLH"/>
    <property type="match status" value="1"/>
</dbReference>
<sequence length="383" mass="41754">MKFSSSPQPNLRRSVLPQWSSQGDRGASTEREGGLWSLACFYSLLVSRATGSHLDCHPASSPARPVSAASQTDQCLQCPEMAMDLCYSHQPILPEDGDLLLDCQSLLLDQSSDAGYYSACSSGSLSPTSSVDSCCLSPPATLFGGLGGFSEIPECFTFQQAVPRLSGVTATAAAVEESSVPQQRGRKSRSKYPGRKRQSASEREKLRMRDLTKALHHLRTYLPASVAPVGQTLTKIETLRLTIRYIAHLSAQLGHDDQELAQSSPSDRLQDPCLPYSQQAHTFRPQPSPPMPQHLQASSQLHQLQAPQPQPQPHACSPALGAFPTHAPLQTGSLLDGFLSQPTPEPLHGSYQNSNDITYAQDFCFTQQELWVPSQQNMFYGLC</sequence>
<keyword evidence="7" id="KW-0539">Nucleus</keyword>
<comment type="subcellular location">
    <subcellularLocation>
        <location evidence="1">Nucleus</location>
    </subcellularLocation>
</comment>
<evidence type="ECO:0000256" key="1">
    <source>
        <dbReference type="ARBA" id="ARBA00004123"/>
    </source>
</evidence>
<evidence type="ECO:0000256" key="6">
    <source>
        <dbReference type="ARBA" id="ARBA00023163"/>
    </source>
</evidence>
<feature type="region of interest" description="Disordered" evidence="8">
    <location>
        <begin position="176"/>
        <end position="205"/>
    </location>
</feature>
<dbReference type="Gene3D" id="4.10.280.10">
    <property type="entry name" value="Helix-loop-helix DNA-binding domain"/>
    <property type="match status" value="1"/>
</dbReference>
<proteinExistence type="predicted"/>
<evidence type="ECO:0000256" key="2">
    <source>
        <dbReference type="ARBA" id="ARBA00022473"/>
    </source>
</evidence>
<keyword evidence="6" id="KW-0804">Transcription</keyword>
<dbReference type="GO" id="GO:0005634">
    <property type="term" value="C:nucleus"/>
    <property type="evidence" value="ECO:0007669"/>
    <property type="project" value="UniProtKB-SubCell"/>
</dbReference>
<keyword evidence="3" id="KW-0914">Notch signaling pathway</keyword>
<dbReference type="EMBL" id="JBHFQA010000024">
    <property type="protein sequence ID" value="KAL2077061.1"/>
    <property type="molecule type" value="Genomic_DNA"/>
</dbReference>
<accession>A0ABD1ISY1</accession>
<feature type="region of interest" description="Disordered" evidence="8">
    <location>
        <begin position="278"/>
        <end position="316"/>
    </location>
</feature>
<dbReference type="InterPro" id="IPR011598">
    <property type="entry name" value="bHLH_dom"/>
</dbReference>
<dbReference type="PROSITE" id="PS50888">
    <property type="entry name" value="BHLH"/>
    <property type="match status" value="1"/>
</dbReference>
<keyword evidence="11" id="KW-1185">Reference proteome</keyword>
<keyword evidence="4" id="KW-0805">Transcription regulation</keyword>
<feature type="compositionally biased region" description="Low complexity" evidence="8">
    <location>
        <begin position="293"/>
        <end position="316"/>
    </location>
</feature>
<comment type="caution">
    <text evidence="10">The sequence shown here is derived from an EMBL/GenBank/DDBJ whole genome shotgun (WGS) entry which is preliminary data.</text>
</comment>
<gene>
    <name evidence="10" type="ORF">ACEWY4_026565</name>
</gene>
<name>A0ABD1ISY1_9TELE</name>
<protein>
    <recommendedName>
        <fullName evidence="9">BHLH domain-containing protein</fullName>
    </recommendedName>
</protein>
<evidence type="ECO:0000313" key="11">
    <source>
        <dbReference type="Proteomes" id="UP001591681"/>
    </source>
</evidence>
<organism evidence="10 11">
    <name type="scientific">Coilia grayii</name>
    <name type="common">Gray's grenadier anchovy</name>
    <dbReference type="NCBI Taxonomy" id="363190"/>
    <lineage>
        <taxon>Eukaryota</taxon>
        <taxon>Metazoa</taxon>
        <taxon>Chordata</taxon>
        <taxon>Craniata</taxon>
        <taxon>Vertebrata</taxon>
        <taxon>Euteleostomi</taxon>
        <taxon>Actinopterygii</taxon>
        <taxon>Neopterygii</taxon>
        <taxon>Teleostei</taxon>
        <taxon>Clupei</taxon>
        <taxon>Clupeiformes</taxon>
        <taxon>Clupeoidei</taxon>
        <taxon>Engraulidae</taxon>
        <taxon>Coilinae</taxon>
        <taxon>Coilia</taxon>
    </lineage>
</organism>
<dbReference type="InterPro" id="IPR036638">
    <property type="entry name" value="HLH_DNA-bd_sf"/>
</dbReference>
<evidence type="ECO:0000256" key="5">
    <source>
        <dbReference type="ARBA" id="ARBA00023125"/>
    </source>
</evidence>
<evidence type="ECO:0000256" key="4">
    <source>
        <dbReference type="ARBA" id="ARBA00023015"/>
    </source>
</evidence>
<evidence type="ECO:0000256" key="8">
    <source>
        <dbReference type="SAM" id="MobiDB-lite"/>
    </source>
</evidence>
<dbReference type="PANTHER" id="PTHR20937">
    <property type="entry name" value="IP14615P"/>
    <property type="match status" value="1"/>
</dbReference>
<dbReference type="InterPro" id="IPR040259">
    <property type="entry name" value="Mesogenin/MesP"/>
</dbReference>
<dbReference type="SUPFAM" id="SSF47459">
    <property type="entry name" value="HLH, helix-loop-helix DNA-binding domain"/>
    <property type="match status" value="1"/>
</dbReference>
<dbReference type="AlphaFoldDB" id="A0ABD1ISY1"/>
<feature type="compositionally biased region" description="Basic residues" evidence="8">
    <location>
        <begin position="184"/>
        <end position="198"/>
    </location>
</feature>
<dbReference type="GO" id="GO:1990837">
    <property type="term" value="F:sequence-specific double-stranded DNA binding"/>
    <property type="evidence" value="ECO:0007669"/>
    <property type="project" value="UniProtKB-ARBA"/>
</dbReference>
<evidence type="ECO:0000259" key="9">
    <source>
        <dbReference type="PROSITE" id="PS50888"/>
    </source>
</evidence>
<dbReference type="PANTHER" id="PTHR20937:SF6">
    <property type="entry name" value="MESODERM POSTERIOR PROTEIN 1"/>
    <property type="match status" value="1"/>
</dbReference>